<dbReference type="GO" id="GO:0016020">
    <property type="term" value="C:membrane"/>
    <property type="evidence" value="ECO:0007669"/>
    <property type="project" value="UniProtKB-SubCell"/>
</dbReference>
<dbReference type="PROSITE" id="PS00237">
    <property type="entry name" value="G_PROTEIN_RECEP_F1_1"/>
    <property type="match status" value="1"/>
</dbReference>
<feature type="domain" description="G-protein coupled receptors family 1 profile" evidence="6">
    <location>
        <begin position="70"/>
        <end position="253"/>
    </location>
</feature>
<name>A0A2T7NDU1_POMCA</name>
<feature type="transmembrane region" description="Helical" evidence="5">
    <location>
        <begin position="152"/>
        <end position="174"/>
    </location>
</feature>
<evidence type="ECO:0000256" key="3">
    <source>
        <dbReference type="ARBA" id="ARBA00022989"/>
    </source>
</evidence>
<dbReference type="InterPro" id="IPR017452">
    <property type="entry name" value="GPCR_Rhodpsn_7TM"/>
</dbReference>
<evidence type="ECO:0000256" key="1">
    <source>
        <dbReference type="ARBA" id="ARBA00004370"/>
    </source>
</evidence>
<accession>A0A2T7NDU1</accession>
<feature type="transmembrane region" description="Helical" evidence="5">
    <location>
        <begin position="91"/>
        <end position="109"/>
    </location>
</feature>
<keyword evidence="2 5" id="KW-0812">Transmembrane</keyword>
<evidence type="ECO:0000256" key="4">
    <source>
        <dbReference type="ARBA" id="ARBA00023136"/>
    </source>
</evidence>
<proteinExistence type="predicted"/>
<dbReference type="AlphaFoldDB" id="A0A2T7NDU1"/>
<dbReference type="Proteomes" id="UP000245119">
    <property type="component" value="Linkage Group LG13"/>
</dbReference>
<comment type="subcellular location">
    <subcellularLocation>
        <location evidence="1">Membrane</location>
    </subcellularLocation>
</comment>
<dbReference type="InterPro" id="IPR000276">
    <property type="entry name" value="GPCR_Rhodpsn"/>
</dbReference>
<keyword evidence="8" id="KW-1185">Reference proteome</keyword>
<evidence type="ECO:0000259" key="6">
    <source>
        <dbReference type="PROSITE" id="PS50262"/>
    </source>
</evidence>
<sequence length="253" mass="28382">MTQKRVCTHPTVVDAVATAAMNSTNDTVAGPTSIFDRYPSTTELVEKFVPTAPLVERWILPLWYIIGLTGNPVSAIVWFGRRMRRNNSSAIYLGSLAVSDVIFLLLHLLYSLNTVWGYQYLSVVLVLGFTVERYTAVCHPFLKEKWCTVRRACFIVVVFVVLSVALSAAQIYIWTYNEEQKSCNHRPVATEGDESSFFNIWTWSVDMVVFAALPLIVLVFNALVLREIIKLSNNGVITRQQAAPAAPTTRPPH</sequence>
<dbReference type="PANTHER" id="PTHR46641">
    <property type="entry name" value="FMRFAMIDE RECEPTOR-RELATED"/>
    <property type="match status" value="1"/>
</dbReference>
<dbReference type="PROSITE" id="PS50262">
    <property type="entry name" value="G_PROTEIN_RECEP_F1_2"/>
    <property type="match status" value="1"/>
</dbReference>
<feature type="transmembrane region" description="Helical" evidence="5">
    <location>
        <begin position="58"/>
        <end position="79"/>
    </location>
</feature>
<evidence type="ECO:0000313" key="7">
    <source>
        <dbReference type="EMBL" id="PVD19312.1"/>
    </source>
</evidence>
<evidence type="ECO:0000313" key="8">
    <source>
        <dbReference type="Proteomes" id="UP000245119"/>
    </source>
</evidence>
<dbReference type="GO" id="GO:0004930">
    <property type="term" value="F:G protein-coupled receptor activity"/>
    <property type="evidence" value="ECO:0007669"/>
    <property type="project" value="InterPro"/>
</dbReference>
<dbReference type="Gene3D" id="1.20.1070.10">
    <property type="entry name" value="Rhodopsin 7-helix transmembrane proteins"/>
    <property type="match status" value="1"/>
</dbReference>
<dbReference type="SUPFAM" id="SSF81321">
    <property type="entry name" value="Family A G protein-coupled receptor-like"/>
    <property type="match status" value="1"/>
</dbReference>
<dbReference type="EMBL" id="PZQS01000013">
    <property type="protein sequence ID" value="PVD19312.1"/>
    <property type="molecule type" value="Genomic_DNA"/>
</dbReference>
<gene>
    <name evidence="7" type="ORF">C0Q70_19799</name>
</gene>
<protein>
    <recommendedName>
        <fullName evidence="6">G-protein coupled receptors family 1 profile domain-containing protein</fullName>
    </recommendedName>
</protein>
<organism evidence="7 8">
    <name type="scientific">Pomacea canaliculata</name>
    <name type="common">Golden apple snail</name>
    <dbReference type="NCBI Taxonomy" id="400727"/>
    <lineage>
        <taxon>Eukaryota</taxon>
        <taxon>Metazoa</taxon>
        <taxon>Spiralia</taxon>
        <taxon>Lophotrochozoa</taxon>
        <taxon>Mollusca</taxon>
        <taxon>Gastropoda</taxon>
        <taxon>Caenogastropoda</taxon>
        <taxon>Architaenioglossa</taxon>
        <taxon>Ampullarioidea</taxon>
        <taxon>Ampullariidae</taxon>
        <taxon>Pomacea</taxon>
    </lineage>
</organism>
<evidence type="ECO:0000256" key="5">
    <source>
        <dbReference type="SAM" id="Phobius"/>
    </source>
</evidence>
<dbReference type="InterPro" id="IPR052954">
    <property type="entry name" value="GPCR-Ligand_Int"/>
</dbReference>
<keyword evidence="4 5" id="KW-0472">Membrane</keyword>
<keyword evidence="3 5" id="KW-1133">Transmembrane helix</keyword>
<comment type="caution">
    <text evidence="7">The sequence shown here is derived from an EMBL/GenBank/DDBJ whole genome shotgun (WGS) entry which is preliminary data.</text>
</comment>
<dbReference type="Pfam" id="PF00001">
    <property type="entry name" value="7tm_1"/>
    <property type="match status" value="1"/>
</dbReference>
<feature type="transmembrane region" description="Helical" evidence="5">
    <location>
        <begin position="200"/>
        <end position="224"/>
    </location>
</feature>
<evidence type="ECO:0000256" key="2">
    <source>
        <dbReference type="ARBA" id="ARBA00022692"/>
    </source>
</evidence>
<dbReference type="OrthoDB" id="9990906at2759"/>
<reference evidence="7 8" key="1">
    <citation type="submission" date="2018-04" db="EMBL/GenBank/DDBJ databases">
        <title>The genome of golden apple snail Pomacea canaliculata provides insight into stress tolerance and invasive adaptation.</title>
        <authorList>
            <person name="Liu C."/>
            <person name="Liu B."/>
            <person name="Ren Y."/>
            <person name="Zhang Y."/>
            <person name="Wang H."/>
            <person name="Li S."/>
            <person name="Jiang F."/>
            <person name="Yin L."/>
            <person name="Zhang G."/>
            <person name="Qian W."/>
            <person name="Fan W."/>
        </authorList>
    </citation>
    <scope>NUCLEOTIDE SEQUENCE [LARGE SCALE GENOMIC DNA]</scope>
    <source>
        <strain evidence="7">SZHN2017</strain>
        <tissue evidence="7">Muscle</tissue>
    </source>
</reference>
<feature type="transmembrane region" description="Helical" evidence="5">
    <location>
        <begin position="115"/>
        <end position="131"/>
    </location>
</feature>